<dbReference type="STRING" id="322095.HMPREF3185_01228"/>
<dbReference type="InterPro" id="IPR036390">
    <property type="entry name" value="WH_DNA-bd_sf"/>
</dbReference>
<dbReference type="GO" id="GO:0003700">
    <property type="term" value="F:DNA-binding transcription factor activity"/>
    <property type="evidence" value="ECO:0007669"/>
    <property type="project" value="InterPro"/>
</dbReference>
<dbReference type="PROSITE" id="PS01125">
    <property type="entry name" value="ROK"/>
    <property type="match status" value="1"/>
</dbReference>
<dbReference type="Pfam" id="PF12802">
    <property type="entry name" value="MarR_2"/>
    <property type="match status" value="1"/>
</dbReference>
<dbReference type="InterPro" id="IPR049874">
    <property type="entry name" value="ROK_cs"/>
</dbReference>
<keyword evidence="4" id="KW-1185">Reference proteome</keyword>
<dbReference type="InterPro" id="IPR000835">
    <property type="entry name" value="HTH_MarR-typ"/>
</dbReference>
<organism evidence="3 4">
    <name type="scientific">Porphyromonas somerae</name>
    <dbReference type="NCBI Taxonomy" id="322095"/>
    <lineage>
        <taxon>Bacteria</taxon>
        <taxon>Pseudomonadati</taxon>
        <taxon>Bacteroidota</taxon>
        <taxon>Bacteroidia</taxon>
        <taxon>Bacteroidales</taxon>
        <taxon>Porphyromonadaceae</taxon>
        <taxon>Porphyromonas</taxon>
    </lineage>
</organism>
<gene>
    <name evidence="3" type="ORF">HMPREF3185_01228</name>
</gene>
<accession>A0A134B7R7</accession>
<dbReference type="OrthoDB" id="9810372at2"/>
<protein>
    <submittedName>
        <fullName evidence="3">ROK family protein</fullName>
    </submittedName>
</protein>
<dbReference type="PANTHER" id="PTHR18964:SF149">
    <property type="entry name" value="BIFUNCTIONAL UDP-N-ACETYLGLUCOSAMINE 2-EPIMERASE_N-ACETYLMANNOSAMINE KINASE"/>
    <property type="match status" value="1"/>
</dbReference>
<dbReference type="InterPro" id="IPR000600">
    <property type="entry name" value="ROK"/>
</dbReference>
<evidence type="ECO:0000256" key="1">
    <source>
        <dbReference type="ARBA" id="ARBA00006479"/>
    </source>
</evidence>
<dbReference type="PANTHER" id="PTHR18964">
    <property type="entry name" value="ROK (REPRESSOR, ORF, KINASE) FAMILY"/>
    <property type="match status" value="1"/>
</dbReference>
<comment type="similarity">
    <text evidence="1">Belongs to the ROK (NagC/XylR) family.</text>
</comment>
<dbReference type="Gene3D" id="3.30.420.40">
    <property type="match status" value="2"/>
</dbReference>
<dbReference type="EMBL" id="LSDK01000081">
    <property type="protein sequence ID" value="KXB75979.1"/>
    <property type="molecule type" value="Genomic_DNA"/>
</dbReference>
<evidence type="ECO:0000313" key="3">
    <source>
        <dbReference type="EMBL" id="KXB75979.1"/>
    </source>
</evidence>
<dbReference type="SUPFAM" id="SSF46785">
    <property type="entry name" value="Winged helix' DNA-binding domain"/>
    <property type="match status" value="1"/>
</dbReference>
<name>A0A134B7R7_9PORP</name>
<evidence type="ECO:0000313" key="4">
    <source>
        <dbReference type="Proteomes" id="UP000070224"/>
    </source>
</evidence>
<dbReference type="Pfam" id="PF00480">
    <property type="entry name" value="ROK"/>
    <property type="match status" value="1"/>
</dbReference>
<dbReference type="InterPro" id="IPR036388">
    <property type="entry name" value="WH-like_DNA-bd_sf"/>
</dbReference>
<proteinExistence type="inferred from homology"/>
<comment type="caution">
    <text evidence="3">The sequence shown here is derived from an EMBL/GenBank/DDBJ whole genome shotgun (WGS) entry which is preliminary data.</text>
</comment>
<dbReference type="PATRIC" id="fig|322095.3.peg.1211"/>
<dbReference type="AlphaFoldDB" id="A0A134B7R7"/>
<dbReference type="RefSeq" id="WP_009433728.1">
    <property type="nucleotide sequence ID" value="NZ_KQ960446.1"/>
</dbReference>
<feature type="domain" description="HTH marR-type" evidence="2">
    <location>
        <begin position="20"/>
        <end position="62"/>
    </location>
</feature>
<reference evidence="4" key="1">
    <citation type="submission" date="2016-01" db="EMBL/GenBank/DDBJ databases">
        <authorList>
            <person name="Mitreva M."/>
            <person name="Pepin K.H."/>
            <person name="Mihindukulasuriya K.A."/>
            <person name="Fulton R."/>
            <person name="Fronick C."/>
            <person name="O'Laughlin M."/>
            <person name="Miner T."/>
            <person name="Herter B."/>
            <person name="Rosa B.A."/>
            <person name="Cordes M."/>
            <person name="Tomlinson C."/>
            <person name="Wollam A."/>
            <person name="Palsikar V.B."/>
            <person name="Mardis E.R."/>
            <person name="Wilson R.K."/>
        </authorList>
    </citation>
    <scope>NUCLEOTIDE SEQUENCE [LARGE SCALE GENOMIC DNA]</scope>
    <source>
        <strain evidence="4">KA00683</strain>
    </source>
</reference>
<sequence>MTPKLLDDLSQETKKGLHKLRVINYLLRNKTATMTDIAKELYVSVPTASKILQDLQDGGCIQSQGKLEIGVGRFPLLFGLNPDGGYFIGVDIKRSGMHIGLINLQSELICADYDLPYTLENTPEALETICREIRGFITRHGIQPKEILNINVNLPGRINPVTGHSYSLFNFFGDRPLSEILSSKLALRVSIDNDTRGMAFGEFTAGCTKDMEVNSVLYVNISWGLGLGIIQDKQIYFGKSGFSGEFGHISVFDNQILCHCGKKGCLETEVSGQAMCRKIQERIRAGESSVLSSIVHSGRELRMSDLISACAQEDMLCLQVLSELGRELGKQVANLINVFNPELVIIGGSLADASGYLTQQVEASVRIYSMSVVTRDTQIRTATLGDRAGLIGACMLARSRRFAEPSK</sequence>
<dbReference type="SUPFAM" id="SSF53067">
    <property type="entry name" value="Actin-like ATPase domain"/>
    <property type="match status" value="1"/>
</dbReference>
<evidence type="ECO:0000259" key="2">
    <source>
        <dbReference type="Pfam" id="PF12802"/>
    </source>
</evidence>
<dbReference type="Gene3D" id="1.10.10.10">
    <property type="entry name" value="Winged helix-like DNA-binding domain superfamily/Winged helix DNA-binding domain"/>
    <property type="match status" value="1"/>
</dbReference>
<dbReference type="InterPro" id="IPR043129">
    <property type="entry name" value="ATPase_NBD"/>
</dbReference>
<dbReference type="Proteomes" id="UP000070224">
    <property type="component" value="Unassembled WGS sequence"/>
</dbReference>